<dbReference type="InterPro" id="IPR010987">
    <property type="entry name" value="Glutathione-S-Trfase_C-like"/>
</dbReference>
<dbReference type="Pfam" id="PF13409">
    <property type="entry name" value="GST_N_2"/>
    <property type="match status" value="1"/>
</dbReference>
<dbReference type="PROSITE" id="PS51387">
    <property type="entry name" value="FAD_PCMH"/>
    <property type="match status" value="1"/>
</dbReference>
<dbReference type="SUPFAM" id="SSF55103">
    <property type="entry name" value="FAD-linked oxidases, C-terminal domain"/>
    <property type="match status" value="1"/>
</dbReference>
<dbReference type="InterPro" id="IPR040079">
    <property type="entry name" value="Glutathione_S-Trfase"/>
</dbReference>
<dbReference type="Pfam" id="PF01565">
    <property type="entry name" value="FAD_binding_4"/>
    <property type="match status" value="1"/>
</dbReference>
<evidence type="ECO:0000259" key="12">
    <source>
        <dbReference type="PROSITE" id="PS50404"/>
    </source>
</evidence>
<evidence type="ECO:0000259" key="13">
    <source>
        <dbReference type="PROSITE" id="PS50405"/>
    </source>
</evidence>
<dbReference type="InterPro" id="IPR006094">
    <property type="entry name" value="Oxid_FAD_bind_N"/>
</dbReference>
<dbReference type="EMBL" id="DF849506">
    <property type="protein sequence ID" value="GAT57879.1"/>
    <property type="molecule type" value="Genomic_DNA"/>
</dbReference>
<dbReference type="PANTHER" id="PTHR11748:SF111">
    <property type="entry name" value="D-LACTATE DEHYDROGENASE, MITOCHONDRIAL-RELATED"/>
    <property type="match status" value="1"/>
</dbReference>
<proteinExistence type="inferred from homology"/>
<dbReference type="InterPro" id="IPR016166">
    <property type="entry name" value="FAD-bd_PCMH"/>
</dbReference>
<dbReference type="CDD" id="cd18322">
    <property type="entry name" value="BTB_POZ_SKP1"/>
    <property type="match status" value="1"/>
</dbReference>
<protein>
    <recommendedName>
        <fullName evidence="10">D-lactate dehydrogenase (cytochrome)</fullName>
        <ecNumber evidence="10">1.1.2.4</ecNumber>
    </recommendedName>
</protein>
<dbReference type="SFLD" id="SFLDS00019">
    <property type="entry name" value="Glutathione_Transferase_(cytos"/>
    <property type="match status" value="1"/>
</dbReference>
<dbReference type="SUPFAM" id="SSF56176">
    <property type="entry name" value="FAD-binding/transporter-associated domain-like"/>
    <property type="match status" value="1"/>
</dbReference>
<reference evidence="15" key="1">
    <citation type="submission" date="2014-09" db="EMBL/GenBank/DDBJ databases">
        <title>Genome sequence of the luminous mushroom Mycena chlorophos for searching fungal bioluminescence genes.</title>
        <authorList>
            <person name="Tanaka Y."/>
            <person name="Kasuga D."/>
            <person name="Oba Y."/>
            <person name="Hase S."/>
            <person name="Sato K."/>
            <person name="Oba Y."/>
            <person name="Sakakibara Y."/>
        </authorList>
    </citation>
    <scope>NUCLEOTIDE SEQUENCE</scope>
</reference>
<dbReference type="PROSITE" id="PS50405">
    <property type="entry name" value="GST_CTER"/>
    <property type="match status" value="1"/>
</dbReference>
<dbReference type="InterPro" id="IPR036249">
    <property type="entry name" value="Thioredoxin-like_sf"/>
</dbReference>
<dbReference type="InterPro" id="IPR036282">
    <property type="entry name" value="Glutathione-S-Trfase_C_sf"/>
</dbReference>
<dbReference type="InterPro" id="IPR011333">
    <property type="entry name" value="SKP1/BTB/POZ_sf"/>
</dbReference>
<keyword evidence="16" id="KW-1185">Reference proteome</keyword>
<dbReference type="Gene3D" id="3.30.710.10">
    <property type="entry name" value="Potassium Channel Kv1.1, Chain A"/>
    <property type="match status" value="1"/>
</dbReference>
<keyword evidence="6" id="KW-0274">FAD</keyword>
<keyword evidence="9" id="KW-0496">Mitochondrion</keyword>
<feature type="domain" description="GST C-terminal" evidence="13">
    <location>
        <begin position="268"/>
        <end position="396"/>
    </location>
</feature>
<dbReference type="InterPro" id="IPR016072">
    <property type="entry name" value="Skp1_comp_dimer"/>
</dbReference>
<sequence>MVLLVTSDNEQFTAEKEVVERSVLIRNMLEDVGESDQPIPLPNVSSSVLKKVLEYCEHHKGEPLPQPDADQSQDETRKRTTDISEWDQKFITVDQEMLFEIILAANYLDIKQLLDVGCKTVANMIKGKTPEEIRKLFNIVNDFTPEEEAQIKKENEWAEDREPIFPHATGPAAATVAEHAEPQELTFYAGWFCPFVQRSWICLEEKGIPYQYKEVNPYKKEPEFLALNPKGLVPAIEYRGNALYESLIICEFLDDAYPEHKPSMLPEDPYTKARARIWIDYISKNFVPGYMRLVMAQEEDKQKAALEEFNEVLRTFAKEVKGPYFLGEQFSLVDAAIVPWVLRDYIVGQHRGYSRDAVSPEWKRYAESVEVRPSVVKTRSENDKYEKIYDRPKLVPLPWSCATCPHFATMSALLRRVLARAQPRQLLRRAYSTNVPPKHAPKVSLLVAASLSAGALIGFGVSKLSPSDVPATKATGLPKSVYGTEKDFNHAIDDLRRVFSTREDVVSTDPDDLAIHGLSTNTYHAGVPHSVVVYPDSTEDVVQIVKIANKYRMPITPYSGATALEGQFIGHPGGGICVDMSNMNNILEIHEADADVVCQPGLNWVELNETLREKGIPLFFPIDPALGATIGGMASTGCSGTNAVRYGTAKAEWFLNLTVVLPNGEVIKTRRRSRKSSAGFDTTKLFIGAEGTLGIITEATIRLAPVLPTTVASVQFPNVKSAVEASIEILRSGVAQGIQCVELVDDRFLDATNTYGASSHKYAVSDGLFFKFQGADSKTLTEIARVAKEICGKHKGTDFRLAKNAGEAEDIWSDRKNAHHIGMSLLPGAKGWATDVCVPVSQLPTLILETKADLEASGLAYTMVGHVGDGNFHALALFRDDEELQKVEDAVHRMVDRAIRLDGTCTGEHGVGVGKRQHLVSELGAGTVELMKTIKRTIDPLGLMNPGKLYPDDEDVVAKHH</sequence>
<evidence type="ECO:0000256" key="6">
    <source>
        <dbReference type="ARBA" id="ARBA00022827"/>
    </source>
</evidence>
<evidence type="ECO:0000256" key="4">
    <source>
        <dbReference type="ARBA" id="ARBA00009993"/>
    </source>
</evidence>
<evidence type="ECO:0000256" key="5">
    <source>
        <dbReference type="ARBA" id="ARBA00022630"/>
    </source>
</evidence>
<evidence type="ECO:0000256" key="11">
    <source>
        <dbReference type="SAM" id="MobiDB-lite"/>
    </source>
</evidence>
<dbReference type="Pfam" id="PF02913">
    <property type="entry name" value="FAD-oxidase_C"/>
    <property type="match status" value="1"/>
</dbReference>
<evidence type="ECO:0000256" key="9">
    <source>
        <dbReference type="ARBA" id="ARBA00023128"/>
    </source>
</evidence>
<name>A0ABQ0M4C1_MYCCL</name>
<dbReference type="SUPFAM" id="SSF52833">
    <property type="entry name" value="Thioredoxin-like"/>
    <property type="match status" value="1"/>
</dbReference>
<dbReference type="PROSITE" id="PS50404">
    <property type="entry name" value="GST_NTER"/>
    <property type="match status" value="1"/>
</dbReference>
<organism evidence="15 16">
    <name type="scientific">Mycena chlorophos</name>
    <name type="common">Agaric fungus</name>
    <name type="synonym">Agaricus chlorophos</name>
    <dbReference type="NCBI Taxonomy" id="658473"/>
    <lineage>
        <taxon>Eukaryota</taxon>
        <taxon>Fungi</taxon>
        <taxon>Dikarya</taxon>
        <taxon>Basidiomycota</taxon>
        <taxon>Agaricomycotina</taxon>
        <taxon>Agaricomycetes</taxon>
        <taxon>Agaricomycetidae</taxon>
        <taxon>Agaricales</taxon>
        <taxon>Marasmiineae</taxon>
        <taxon>Mycenaceae</taxon>
        <taxon>Mycena</taxon>
    </lineage>
</organism>
<evidence type="ECO:0000313" key="16">
    <source>
        <dbReference type="Proteomes" id="UP000815677"/>
    </source>
</evidence>
<evidence type="ECO:0000256" key="7">
    <source>
        <dbReference type="ARBA" id="ARBA00022946"/>
    </source>
</evidence>
<feature type="region of interest" description="Disordered" evidence="11">
    <location>
        <begin position="60"/>
        <end position="81"/>
    </location>
</feature>
<dbReference type="SMART" id="SM00512">
    <property type="entry name" value="Skp1"/>
    <property type="match status" value="1"/>
</dbReference>
<dbReference type="Gene3D" id="3.30.70.2740">
    <property type="match status" value="1"/>
</dbReference>
<dbReference type="Gene3D" id="1.10.45.10">
    <property type="entry name" value="Vanillyl-alcohol Oxidase, Chain A, domain 4"/>
    <property type="match status" value="1"/>
</dbReference>
<dbReference type="PANTHER" id="PTHR11748">
    <property type="entry name" value="D-LACTATE DEHYDROGENASE"/>
    <property type="match status" value="1"/>
</dbReference>
<dbReference type="InterPro" id="IPR036296">
    <property type="entry name" value="SKP1-like_dim_sf"/>
</dbReference>
<comment type="similarity">
    <text evidence="4">Belongs to the SKP1 family.</text>
</comment>
<dbReference type="Pfam" id="PF01466">
    <property type="entry name" value="Skp1"/>
    <property type="match status" value="1"/>
</dbReference>
<evidence type="ECO:0000256" key="8">
    <source>
        <dbReference type="ARBA" id="ARBA00023002"/>
    </source>
</evidence>
<dbReference type="Proteomes" id="UP000815677">
    <property type="component" value="Unassembled WGS sequence"/>
</dbReference>
<comment type="subcellular location">
    <subcellularLocation>
        <location evidence="2">Mitochondrion</location>
    </subcellularLocation>
</comment>
<dbReference type="InterPro" id="IPR004045">
    <property type="entry name" value="Glutathione_S-Trfase_N"/>
</dbReference>
<dbReference type="InterPro" id="IPR004113">
    <property type="entry name" value="FAD-bd_oxidored_4_C"/>
</dbReference>
<evidence type="ECO:0000259" key="14">
    <source>
        <dbReference type="PROSITE" id="PS51387"/>
    </source>
</evidence>
<keyword evidence="8" id="KW-0560">Oxidoreductase</keyword>
<feature type="domain" description="GST N-terminal" evidence="12">
    <location>
        <begin position="183"/>
        <end position="261"/>
    </location>
</feature>
<dbReference type="InterPro" id="IPR004046">
    <property type="entry name" value="GST_C"/>
</dbReference>
<dbReference type="Gene3D" id="3.40.30.10">
    <property type="entry name" value="Glutaredoxin"/>
    <property type="match status" value="1"/>
</dbReference>
<dbReference type="InterPro" id="IPR036318">
    <property type="entry name" value="FAD-bd_PCMH-like_sf"/>
</dbReference>
<accession>A0ABQ0M4C1</accession>
<dbReference type="InterPro" id="IPR016169">
    <property type="entry name" value="FAD-bd_PCMH_sub2"/>
</dbReference>
<gene>
    <name evidence="15" type="ORF">MCHLO_14372</name>
</gene>
<dbReference type="InterPro" id="IPR016171">
    <property type="entry name" value="Vanillyl_alc_oxidase_C-sub2"/>
</dbReference>
<comment type="similarity">
    <text evidence="3">Belongs to the FAD-binding oxidoreductase/transferase type 4 family.</text>
</comment>
<dbReference type="InterPro" id="IPR016164">
    <property type="entry name" value="FAD-linked_Oxase-like_C"/>
</dbReference>
<dbReference type="SFLD" id="SFLDG00358">
    <property type="entry name" value="Main_(cytGST)"/>
    <property type="match status" value="1"/>
</dbReference>
<dbReference type="CDD" id="cd00570">
    <property type="entry name" value="GST_N_family"/>
    <property type="match status" value="1"/>
</dbReference>
<evidence type="ECO:0000256" key="3">
    <source>
        <dbReference type="ARBA" id="ARBA00008000"/>
    </source>
</evidence>
<dbReference type="EC" id="1.1.2.4" evidence="10"/>
<dbReference type="Gene3D" id="3.30.465.10">
    <property type="match status" value="1"/>
</dbReference>
<keyword evidence="5" id="KW-0285">Flavoprotein</keyword>
<evidence type="ECO:0000256" key="2">
    <source>
        <dbReference type="ARBA" id="ARBA00004173"/>
    </source>
</evidence>
<dbReference type="InterPro" id="IPR016073">
    <property type="entry name" value="Skp1_comp_POZ"/>
</dbReference>
<dbReference type="Pfam" id="PF03931">
    <property type="entry name" value="Skp1_POZ"/>
    <property type="match status" value="1"/>
</dbReference>
<dbReference type="Pfam" id="PF00043">
    <property type="entry name" value="GST_C"/>
    <property type="match status" value="1"/>
</dbReference>
<evidence type="ECO:0000313" key="15">
    <source>
        <dbReference type="EMBL" id="GAT57879.1"/>
    </source>
</evidence>
<dbReference type="SUPFAM" id="SSF54695">
    <property type="entry name" value="POZ domain"/>
    <property type="match status" value="1"/>
</dbReference>
<dbReference type="InterPro" id="IPR001232">
    <property type="entry name" value="SKP1-like"/>
</dbReference>
<dbReference type="SUPFAM" id="SSF47616">
    <property type="entry name" value="GST C-terminal domain-like"/>
    <property type="match status" value="1"/>
</dbReference>
<feature type="domain" description="FAD-binding PCMH-type" evidence="14">
    <location>
        <begin position="524"/>
        <end position="706"/>
    </location>
</feature>
<comment type="cofactor">
    <cofactor evidence="1">
        <name>FAD</name>
        <dbReference type="ChEBI" id="CHEBI:57692"/>
    </cofactor>
</comment>
<evidence type="ECO:0000256" key="10">
    <source>
        <dbReference type="ARBA" id="ARBA00038897"/>
    </source>
</evidence>
<dbReference type="Gene3D" id="1.20.1050.10">
    <property type="match status" value="1"/>
</dbReference>
<keyword evidence="7" id="KW-0809">Transit peptide</keyword>
<evidence type="ECO:0000256" key="1">
    <source>
        <dbReference type="ARBA" id="ARBA00001974"/>
    </source>
</evidence>
<dbReference type="SUPFAM" id="SSF81382">
    <property type="entry name" value="Skp1 dimerisation domain-like"/>
    <property type="match status" value="1"/>
</dbReference>